<feature type="non-terminal residue" evidence="1">
    <location>
        <position position="278"/>
    </location>
</feature>
<accession>A0ABN7VP81</accession>
<comment type="caution">
    <text evidence="1">The sequence shown here is derived from an EMBL/GenBank/DDBJ whole genome shotgun (WGS) entry which is preliminary data.</text>
</comment>
<protein>
    <submittedName>
        <fullName evidence="1">36_t:CDS:1</fullName>
    </submittedName>
</protein>
<gene>
    <name evidence="1" type="ORF">GMARGA_LOCUS21144</name>
</gene>
<sequence length="278" mass="32017">MVACVHLTTDLWTIKSKHSYIGVTGTWLTKDFEFKENLSSLAYMITINNTTNMIKGMHILKSQLSEVTRQDRSSQLEVEKLNRLCLTIDEKILLKAMINLLSPFEIVTWHICGAKYSILNLVHPYIEILKKKFQPRFEKNKMIDSYLILIYGELEDLFNQLNIEKLSNTDDSSSVSKDKNILTAVESGDINKIEYLLPTNTLGLLNKVQAAIYLLLDKLIKLRELYKNIKDNLQLQDQNQASNITSKNNTLEDDNFFAKVFNLGESNNDNVIKFDKDE</sequence>
<proteinExistence type="predicted"/>
<name>A0ABN7VP81_GIGMA</name>
<dbReference type="Proteomes" id="UP000789901">
    <property type="component" value="Unassembled WGS sequence"/>
</dbReference>
<dbReference type="EMBL" id="CAJVQB010019236">
    <property type="protein sequence ID" value="CAG8790436.1"/>
    <property type="molecule type" value="Genomic_DNA"/>
</dbReference>
<keyword evidence="2" id="KW-1185">Reference proteome</keyword>
<reference evidence="1 2" key="1">
    <citation type="submission" date="2021-06" db="EMBL/GenBank/DDBJ databases">
        <authorList>
            <person name="Kallberg Y."/>
            <person name="Tangrot J."/>
            <person name="Rosling A."/>
        </authorList>
    </citation>
    <scope>NUCLEOTIDE SEQUENCE [LARGE SCALE GENOMIC DNA]</scope>
    <source>
        <strain evidence="1 2">120-4 pot B 10/14</strain>
    </source>
</reference>
<evidence type="ECO:0000313" key="2">
    <source>
        <dbReference type="Proteomes" id="UP000789901"/>
    </source>
</evidence>
<organism evidence="1 2">
    <name type="scientific">Gigaspora margarita</name>
    <dbReference type="NCBI Taxonomy" id="4874"/>
    <lineage>
        <taxon>Eukaryota</taxon>
        <taxon>Fungi</taxon>
        <taxon>Fungi incertae sedis</taxon>
        <taxon>Mucoromycota</taxon>
        <taxon>Glomeromycotina</taxon>
        <taxon>Glomeromycetes</taxon>
        <taxon>Diversisporales</taxon>
        <taxon>Gigasporaceae</taxon>
        <taxon>Gigaspora</taxon>
    </lineage>
</organism>
<evidence type="ECO:0000313" key="1">
    <source>
        <dbReference type="EMBL" id="CAG8790436.1"/>
    </source>
</evidence>